<dbReference type="GO" id="GO:0005739">
    <property type="term" value="C:mitochondrion"/>
    <property type="evidence" value="ECO:0007669"/>
    <property type="project" value="TreeGrafter"/>
</dbReference>
<evidence type="ECO:0000313" key="5">
    <source>
        <dbReference type="Proteomes" id="UP000054477"/>
    </source>
</evidence>
<evidence type="ECO:0000259" key="3">
    <source>
        <dbReference type="Pfam" id="PF00561"/>
    </source>
</evidence>
<dbReference type="Proteomes" id="UP000054477">
    <property type="component" value="Unassembled WGS sequence"/>
</dbReference>
<feature type="domain" description="AB hydrolase-1" evidence="3">
    <location>
        <begin position="1"/>
        <end position="253"/>
    </location>
</feature>
<keyword evidence="2" id="KW-0378">Hydrolase</keyword>
<dbReference type="STRING" id="1095629.A0A0C9XZA3"/>
<dbReference type="InterPro" id="IPR029058">
    <property type="entry name" value="AB_hydrolase_fold"/>
</dbReference>
<keyword evidence="5" id="KW-1185">Reference proteome</keyword>
<dbReference type="Pfam" id="PF00561">
    <property type="entry name" value="Abhydrolase_1"/>
    <property type="match status" value="1"/>
</dbReference>
<evidence type="ECO:0000313" key="4">
    <source>
        <dbReference type="EMBL" id="KIK03017.1"/>
    </source>
</evidence>
<reference evidence="5" key="2">
    <citation type="submission" date="2015-01" db="EMBL/GenBank/DDBJ databases">
        <title>Evolutionary Origins and Diversification of the Mycorrhizal Mutualists.</title>
        <authorList>
            <consortium name="DOE Joint Genome Institute"/>
            <consortium name="Mycorrhizal Genomics Consortium"/>
            <person name="Kohler A."/>
            <person name="Kuo A."/>
            <person name="Nagy L.G."/>
            <person name="Floudas D."/>
            <person name="Copeland A."/>
            <person name="Barry K.W."/>
            <person name="Cichocki N."/>
            <person name="Veneault-Fourrey C."/>
            <person name="LaButti K."/>
            <person name="Lindquist E.A."/>
            <person name="Lipzen A."/>
            <person name="Lundell T."/>
            <person name="Morin E."/>
            <person name="Murat C."/>
            <person name="Riley R."/>
            <person name="Ohm R."/>
            <person name="Sun H."/>
            <person name="Tunlid A."/>
            <person name="Henrissat B."/>
            <person name="Grigoriev I.V."/>
            <person name="Hibbett D.S."/>
            <person name="Martin F."/>
        </authorList>
    </citation>
    <scope>NUCLEOTIDE SEQUENCE [LARGE SCALE GENOMIC DNA]</scope>
    <source>
        <strain evidence="5">LaAM-08-1</strain>
    </source>
</reference>
<organism evidence="4 5">
    <name type="scientific">Laccaria amethystina LaAM-08-1</name>
    <dbReference type="NCBI Taxonomy" id="1095629"/>
    <lineage>
        <taxon>Eukaryota</taxon>
        <taxon>Fungi</taxon>
        <taxon>Dikarya</taxon>
        <taxon>Basidiomycota</taxon>
        <taxon>Agaricomycotina</taxon>
        <taxon>Agaricomycetes</taxon>
        <taxon>Agaricomycetidae</taxon>
        <taxon>Agaricales</taxon>
        <taxon>Agaricineae</taxon>
        <taxon>Hydnangiaceae</taxon>
        <taxon>Laccaria</taxon>
    </lineage>
</organism>
<reference evidence="4 5" key="1">
    <citation type="submission" date="2014-04" db="EMBL/GenBank/DDBJ databases">
        <authorList>
            <consortium name="DOE Joint Genome Institute"/>
            <person name="Kuo A."/>
            <person name="Kohler A."/>
            <person name="Nagy L.G."/>
            <person name="Floudas D."/>
            <person name="Copeland A."/>
            <person name="Barry K.W."/>
            <person name="Cichocki N."/>
            <person name="Veneault-Fourrey C."/>
            <person name="LaButti K."/>
            <person name="Lindquist E.A."/>
            <person name="Lipzen A."/>
            <person name="Lundell T."/>
            <person name="Morin E."/>
            <person name="Murat C."/>
            <person name="Sun H."/>
            <person name="Tunlid A."/>
            <person name="Henrissat B."/>
            <person name="Grigoriev I.V."/>
            <person name="Hibbett D.S."/>
            <person name="Martin F."/>
            <person name="Nordberg H.P."/>
            <person name="Cantor M.N."/>
            <person name="Hua S.X."/>
        </authorList>
    </citation>
    <scope>NUCLEOTIDE SEQUENCE [LARGE SCALE GENOMIC DNA]</scope>
    <source>
        <strain evidence="4 5">LaAM-08-1</strain>
    </source>
</reference>
<dbReference type="AlphaFoldDB" id="A0A0C9XZA3"/>
<protein>
    <recommendedName>
        <fullName evidence="3">AB hydrolase-1 domain-containing protein</fullName>
    </recommendedName>
</protein>
<accession>A0A0C9XZA3</accession>
<dbReference type="PANTHER" id="PTHR46118:SF4">
    <property type="entry name" value="PROTEIN ABHD11"/>
    <property type="match status" value="1"/>
</dbReference>
<proteinExistence type="inferred from homology"/>
<gene>
    <name evidence="4" type="ORF">K443DRAFT_95907</name>
</gene>
<dbReference type="InterPro" id="IPR000073">
    <property type="entry name" value="AB_hydrolase_1"/>
</dbReference>
<evidence type="ECO:0000256" key="2">
    <source>
        <dbReference type="ARBA" id="ARBA00022801"/>
    </source>
</evidence>
<dbReference type="OrthoDB" id="8119704at2759"/>
<evidence type="ECO:0000256" key="1">
    <source>
        <dbReference type="ARBA" id="ARBA00008645"/>
    </source>
</evidence>
<name>A0A0C9XZA3_9AGAR</name>
<dbReference type="GO" id="GO:0052689">
    <property type="term" value="F:carboxylic ester hydrolase activity"/>
    <property type="evidence" value="ECO:0007669"/>
    <property type="project" value="TreeGrafter"/>
</dbReference>
<comment type="similarity">
    <text evidence="1">Belongs to the AB hydrolase superfamily.</text>
</comment>
<dbReference type="SUPFAM" id="SSF53474">
    <property type="entry name" value="alpha/beta-Hydrolases"/>
    <property type="match status" value="1"/>
</dbReference>
<dbReference type="PANTHER" id="PTHR46118">
    <property type="entry name" value="PROTEIN ABHD11"/>
    <property type="match status" value="1"/>
</dbReference>
<dbReference type="HOGENOM" id="CLU_020336_53_0_1"/>
<dbReference type="Gene3D" id="3.40.50.1820">
    <property type="entry name" value="alpha/beta hydrolase"/>
    <property type="match status" value="1"/>
</dbReference>
<feature type="non-terminal residue" evidence="4">
    <location>
        <position position="1"/>
    </location>
</feature>
<dbReference type="EMBL" id="KN838585">
    <property type="protein sequence ID" value="KIK03017.1"/>
    <property type="molecule type" value="Genomic_DNA"/>
</dbReference>
<sequence length="267" mass="29538">GSKRNWQSLCKAFHRALPTRPIYALDLRNHGASPHAAPHTNESMVADVKRFIEGYELEDVTVLGHSMGGKVAMTLALSNPTLLSHLIISDIAPTNKPLRPEFVTYISAMQHINSLAPGVIRTRADADRALAQYEPDVSIRQFLLTNLVLPPHSAHTPSASTSGAHNKPRFALPLDLIEDSIPALGAFPWEYRLPEGREGHKPEHPTWDGPTLVVRGTKSSYITDENLPSFKAFFPNARVEGLDAGHWVHAEKPKEFLELLVEFLDGK</sequence>